<protein>
    <recommendedName>
        <fullName evidence="4">SMP domain-containing protein</fullName>
    </recommendedName>
</protein>
<sequence length="88" mass="10027">MAVKAQDLLDAADQAADSEKPHEEEGRTEMPGHYLAEAAQATLSEAGEVVGKLRVPKRPLPDLRRPRQRTKRRGQRPRRMPRYENARN</sequence>
<feature type="region of interest" description="Disordered" evidence="1">
    <location>
        <begin position="1"/>
        <end position="33"/>
    </location>
</feature>
<proteinExistence type="predicted"/>
<feature type="compositionally biased region" description="Low complexity" evidence="1">
    <location>
        <begin position="1"/>
        <end position="15"/>
    </location>
</feature>
<gene>
    <name evidence="2" type="ORF">DL762_007655</name>
</gene>
<keyword evidence="3" id="KW-1185">Reference proteome</keyword>
<accession>A0ABY0H2Q6</accession>
<feature type="compositionally biased region" description="Basic residues" evidence="1">
    <location>
        <begin position="66"/>
        <end position="80"/>
    </location>
</feature>
<evidence type="ECO:0000313" key="3">
    <source>
        <dbReference type="Proteomes" id="UP000294003"/>
    </source>
</evidence>
<evidence type="ECO:0000256" key="1">
    <source>
        <dbReference type="SAM" id="MobiDB-lite"/>
    </source>
</evidence>
<reference evidence="2 3" key="1">
    <citation type="submission" date="2018-06" db="EMBL/GenBank/DDBJ databases">
        <title>Complete Genomes of Monosporascus.</title>
        <authorList>
            <person name="Robinson A.J."/>
            <person name="Natvig D.O."/>
        </authorList>
    </citation>
    <scope>NUCLEOTIDE SEQUENCE [LARGE SCALE GENOMIC DNA]</scope>
    <source>
        <strain evidence="2 3">CBS 609.92</strain>
    </source>
</reference>
<feature type="compositionally biased region" description="Basic and acidic residues" evidence="1">
    <location>
        <begin position="17"/>
        <end position="30"/>
    </location>
</feature>
<evidence type="ECO:0008006" key="4">
    <source>
        <dbReference type="Google" id="ProtNLM"/>
    </source>
</evidence>
<feature type="region of interest" description="Disordered" evidence="1">
    <location>
        <begin position="45"/>
        <end position="88"/>
    </location>
</feature>
<comment type="caution">
    <text evidence="2">The sequence shown here is derived from an EMBL/GenBank/DDBJ whole genome shotgun (WGS) entry which is preliminary data.</text>
</comment>
<organism evidence="2 3">
    <name type="scientific">Monosporascus cannonballus</name>
    <dbReference type="NCBI Taxonomy" id="155416"/>
    <lineage>
        <taxon>Eukaryota</taxon>
        <taxon>Fungi</taxon>
        <taxon>Dikarya</taxon>
        <taxon>Ascomycota</taxon>
        <taxon>Pezizomycotina</taxon>
        <taxon>Sordariomycetes</taxon>
        <taxon>Xylariomycetidae</taxon>
        <taxon>Xylariales</taxon>
        <taxon>Xylariales incertae sedis</taxon>
        <taxon>Monosporascus</taxon>
    </lineage>
</organism>
<dbReference type="EMBL" id="QJNS01000290">
    <property type="protein sequence ID" value="RYO80416.1"/>
    <property type="molecule type" value="Genomic_DNA"/>
</dbReference>
<dbReference type="Proteomes" id="UP000294003">
    <property type="component" value="Unassembled WGS sequence"/>
</dbReference>
<name>A0ABY0H2Q6_9PEZI</name>
<evidence type="ECO:0000313" key="2">
    <source>
        <dbReference type="EMBL" id="RYO80416.1"/>
    </source>
</evidence>